<dbReference type="PROSITE" id="PS51318">
    <property type="entry name" value="TAT"/>
    <property type="match status" value="1"/>
</dbReference>
<keyword evidence="6" id="KW-0676">Redox-active center</keyword>
<evidence type="ECO:0000313" key="9">
    <source>
        <dbReference type="EMBL" id="MBB6261834.1"/>
    </source>
</evidence>
<dbReference type="InterPro" id="IPR036249">
    <property type="entry name" value="Thioredoxin-like_sf"/>
</dbReference>
<comment type="similarity">
    <text evidence="2">Belongs to the thioredoxin family. DsbA subfamily.</text>
</comment>
<comment type="function">
    <text evidence="1">May be required for disulfide bond formation in some proteins.</text>
</comment>
<dbReference type="InterPro" id="IPR006311">
    <property type="entry name" value="TAT_signal"/>
</dbReference>
<dbReference type="RefSeq" id="WP_184223550.1">
    <property type="nucleotide sequence ID" value="NZ_JACIIU010000012.1"/>
</dbReference>
<organism evidence="9 10">
    <name type="scientific">Paenochrobactrum gallinarii</name>
    <dbReference type="NCBI Taxonomy" id="643673"/>
    <lineage>
        <taxon>Bacteria</taxon>
        <taxon>Pseudomonadati</taxon>
        <taxon>Pseudomonadota</taxon>
        <taxon>Alphaproteobacteria</taxon>
        <taxon>Hyphomicrobiales</taxon>
        <taxon>Brucellaceae</taxon>
        <taxon>Paenochrobactrum</taxon>
    </lineage>
</organism>
<evidence type="ECO:0000313" key="10">
    <source>
        <dbReference type="Proteomes" id="UP000555393"/>
    </source>
</evidence>
<evidence type="ECO:0000259" key="8">
    <source>
        <dbReference type="PROSITE" id="PS51352"/>
    </source>
</evidence>
<dbReference type="GO" id="GO:0016853">
    <property type="term" value="F:isomerase activity"/>
    <property type="evidence" value="ECO:0007669"/>
    <property type="project" value="UniProtKB-KW"/>
</dbReference>
<gene>
    <name evidence="9" type="ORF">FHS77_002400</name>
</gene>
<dbReference type="AlphaFoldDB" id="A0A841M8G2"/>
<dbReference type="GO" id="GO:0016491">
    <property type="term" value="F:oxidoreductase activity"/>
    <property type="evidence" value="ECO:0007669"/>
    <property type="project" value="UniProtKB-KW"/>
</dbReference>
<name>A0A841M8G2_9HYPH</name>
<dbReference type="Gene3D" id="3.40.30.10">
    <property type="entry name" value="Glutaredoxin"/>
    <property type="match status" value="1"/>
</dbReference>
<accession>A0A841M8G2</accession>
<evidence type="ECO:0000256" key="5">
    <source>
        <dbReference type="ARBA" id="ARBA00023157"/>
    </source>
</evidence>
<dbReference type="InterPro" id="IPR013766">
    <property type="entry name" value="Thioredoxin_domain"/>
</dbReference>
<dbReference type="Proteomes" id="UP000555393">
    <property type="component" value="Unassembled WGS sequence"/>
</dbReference>
<comment type="caution">
    <text evidence="9">The sequence shown here is derived from an EMBL/GenBank/DDBJ whole genome shotgun (WGS) entry which is preliminary data.</text>
</comment>
<keyword evidence="5" id="KW-1015">Disulfide bond</keyword>
<dbReference type="Pfam" id="PF13462">
    <property type="entry name" value="Thioredoxin_4"/>
    <property type="match status" value="1"/>
</dbReference>
<keyword evidence="9" id="KW-0413">Isomerase</keyword>
<reference evidence="9 10" key="1">
    <citation type="submission" date="2020-08" db="EMBL/GenBank/DDBJ databases">
        <title>Genomic Encyclopedia of Type Strains, Phase IV (KMG-IV): sequencing the most valuable type-strain genomes for metagenomic binning, comparative biology and taxonomic classification.</title>
        <authorList>
            <person name="Goeker M."/>
        </authorList>
    </citation>
    <scope>NUCLEOTIDE SEQUENCE [LARGE SCALE GENOMIC DNA]</scope>
    <source>
        <strain evidence="9 10">DSM 22336</strain>
    </source>
</reference>
<dbReference type="PANTHER" id="PTHR13887">
    <property type="entry name" value="GLUTATHIONE S-TRANSFERASE KAPPA"/>
    <property type="match status" value="1"/>
</dbReference>
<feature type="signal peptide" evidence="7">
    <location>
        <begin position="1"/>
        <end position="26"/>
    </location>
</feature>
<keyword evidence="10" id="KW-1185">Reference proteome</keyword>
<proteinExistence type="inferred from homology"/>
<dbReference type="PANTHER" id="PTHR13887:SF14">
    <property type="entry name" value="DISULFIDE BOND FORMATION PROTEIN D"/>
    <property type="match status" value="1"/>
</dbReference>
<dbReference type="InterPro" id="IPR012336">
    <property type="entry name" value="Thioredoxin-like_fold"/>
</dbReference>
<protein>
    <submittedName>
        <fullName evidence="9">Protein-disulfide isomerase</fullName>
    </submittedName>
</protein>
<evidence type="ECO:0000256" key="2">
    <source>
        <dbReference type="ARBA" id="ARBA00005791"/>
    </source>
</evidence>
<evidence type="ECO:0000256" key="1">
    <source>
        <dbReference type="ARBA" id="ARBA00003565"/>
    </source>
</evidence>
<evidence type="ECO:0000256" key="3">
    <source>
        <dbReference type="ARBA" id="ARBA00022729"/>
    </source>
</evidence>
<feature type="domain" description="Thioredoxin" evidence="8">
    <location>
        <begin position="18"/>
        <end position="202"/>
    </location>
</feature>
<dbReference type="PROSITE" id="PS51352">
    <property type="entry name" value="THIOREDOXIN_2"/>
    <property type="match status" value="1"/>
</dbReference>
<keyword evidence="4" id="KW-0560">Oxidoreductase</keyword>
<evidence type="ECO:0000256" key="6">
    <source>
        <dbReference type="ARBA" id="ARBA00023284"/>
    </source>
</evidence>
<feature type="chain" id="PRO_5032884304" evidence="7">
    <location>
        <begin position="27"/>
        <end position="203"/>
    </location>
</feature>
<sequence length="203" mass="22148">MLNRRQILAASVAGTAGMMLGTTAFAQNMPSVNEVLYDPEIPVLGNPKGDVTIVEYFDYQCPYCKKGHGELLDVVKRDGNVRLVMKDWVIFGEPSTYAANLVLAAEENGQYVKAMDALMKTPGRLTKEQVDAALKKDGLDPAKLEATYKKHANKIDGILQRNMAQGDAFNFGGTPSFVIGTRLYGGVMKEKDLIEAIKMARAG</sequence>
<evidence type="ECO:0000256" key="4">
    <source>
        <dbReference type="ARBA" id="ARBA00023002"/>
    </source>
</evidence>
<dbReference type="SUPFAM" id="SSF52833">
    <property type="entry name" value="Thioredoxin-like"/>
    <property type="match status" value="1"/>
</dbReference>
<dbReference type="EMBL" id="JACIIU010000012">
    <property type="protein sequence ID" value="MBB6261834.1"/>
    <property type="molecule type" value="Genomic_DNA"/>
</dbReference>
<dbReference type="CDD" id="cd03023">
    <property type="entry name" value="DsbA_Com1_like"/>
    <property type="match status" value="1"/>
</dbReference>
<keyword evidence="3 7" id="KW-0732">Signal</keyword>
<evidence type="ECO:0000256" key="7">
    <source>
        <dbReference type="SAM" id="SignalP"/>
    </source>
</evidence>